<evidence type="ECO:0000256" key="1">
    <source>
        <dbReference type="ARBA" id="ARBA00009574"/>
    </source>
</evidence>
<dbReference type="SUPFAM" id="SSF144206">
    <property type="entry name" value="NOB1 zinc finger-like"/>
    <property type="match status" value="1"/>
</dbReference>
<comment type="similarity">
    <text evidence="1">Belongs to the ATG14 family.</text>
</comment>
<dbReference type="EMBL" id="ACJE01000014">
    <property type="protein sequence ID" value="EHA21606.1"/>
    <property type="molecule type" value="Genomic_DNA"/>
</dbReference>
<feature type="compositionally biased region" description="Polar residues" evidence="4">
    <location>
        <begin position="477"/>
        <end position="495"/>
    </location>
</feature>
<feature type="region of interest" description="Disordered" evidence="4">
    <location>
        <begin position="463"/>
        <end position="527"/>
    </location>
</feature>
<dbReference type="PANTHER" id="PTHR15157:SF13">
    <property type="entry name" value="AUTOPHAGY-RELATED PROTEIN 14"/>
    <property type="match status" value="1"/>
</dbReference>
<name>G3Y6Z3_ASPNA</name>
<dbReference type="PANTHER" id="PTHR15157">
    <property type="entry name" value="UV RADIATION RESISTANCE-ASSOCIATED GENE PROTEIN"/>
    <property type="match status" value="1"/>
</dbReference>
<feature type="region of interest" description="Disordered" evidence="4">
    <location>
        <begin position="278"/>
        <end position="308"/>
    </location>
</feature>
<comment type="caution">
    <text evidence="5">The sequence shown here is derived from an EMBL/GenBank/DDBJ whole genome shotgun (WGS) entry which is preliminary data.</text>
</comment>
<evidence type="ECO:0000256" key="2">
    <source>
        <dbReference type="ARBA" id="ARBA00013807"/>
    </source>
</evidence>
<dbReference type="InterPro" id="IPR018791">
    <property type="entry name" value="UV_resistance/autophagy_Atg14"/>
</dbReference>
<dbReference type="GO" id="GO:0000323">
    <property type="term" value="C:lytic vacuole"/>
    <property type="evidence" value="ECO:0007669"/>
    <property type="project" value="TreeGrafter"/>
</dbReference>
<dbReference type="Pfam" id="PF10186">
    <property type="entry name" value="ATG14"/>
    <property type="match status" value="1"/>
</dbReference>
<evidence type="ECO:0000313" key="5">
    <source>
        <dbReference type="EMBL" id="EHA21606.1"/>
    </source>
</evidence>
<gene>
    <name evidence="5" type="ORF">ASPNIDRAFT_121949</name>
</gene>
<dbReference type="HOGENOM" id="CLU_021590_1_0_1"/>
<dbReference type="AlphaFoldDB" id="G3Y6Z3"/>
<dbReference type="OrthoDB" id="16772at2759"/>
<dbReference type="GO" id="GO:0000149">
    <property type="term" value="F:SNARE binding"/>
    <property type="evidence" value="ECO:0007669"/>
    <property type="project" value="TreeGrafter"/>
</dbReference>
<dbReference type="GO" id="GO:0035493">
    <property type="term" value="P:SNARE complex assembly"/>
    <property type="evidence" value="ECO:0007669"/>
    <property type="project" value="TreeGrafter"/>
</dbReference>
<dbReference type="InterPro" id="IPR036283">
    <property type="entry name" value="NOB1_Zf-like_sf"/>
</dbReference>
<dbReference type="GO" id="GO:0005768">
    <property type="term" value="C:endosome"/>
    <property type="evidence" value="ECO:0007669"/>
    <property type="project" value="TreeGrafter"/>
</dbReference>
<evidence type="ECO:0000256" key="3">
    <source>
        <dbReference type="ARBA" id="ARBA00023054"/>
    </source>
</evidence>
<protein>
    <recommendedName>
        <fullName evidence="2">Autophagy-related protein 14</fullName>
    </recommendedName>
</protein>
<evidence type="ECO:0000313" key="6">
    <source>
        <dbReference type="Proteomes" id="UP000009038"/>
    </source>
</evidence>
<organism evidence="5 6">
    <name type="scientific">Aspergillus niger (strain ATCC 1015 / CBS 113.46 / FGSC A1144 / LSHB Ac4 / NCTC 3858a / NRRL 328 / USDA 3528.7)</name>
    <dbReference type="NCBI Taxonomy" id="380704"/>
    <lineage>
        <taxon>Eukaryota</taxon>
        <taxon>Fungi</taxon>
        <taxon>Dikarya</taxon>
        <taxon>Ascomycota</taxon>
        <taxon>Pezizomycotina</taxon>
        <taxon>Eurotiomycetes</taxon>
        <taxon>Eurotiomycetidae</taxon>
        <taxon>Eurotiales</taxon>
        <taxon>Aspergillaceae</taxon>
        <taxon>Aspergillus</taxon>
        <taxon>Aspergillus subgen. Circumdati</taxon>
    </lineage>
</organism>
<sequence length="527" mass="58397">MSCHTCFRAPASRTRFFCPTCARNQLYQLRVETARVLLEKQSIAERIQAGVILETTQAEWSGEIKETSIAYQNGLSTKRSLQIIAKGEAESSERMRLLGDQLDNLTAEIKDKRLEISQRKLALARRHSDSESAQYQLGEREAAILANIQNNTKRTDHLWHSLHSKTAEARIFLCREAANLYGLQRKTRNKEGLSQEVYTMGGIDIIDLRDMNGKTGTTPAYISTSLFNVAHLLVLISHYLSLRLPAEITLPHKDHPIPTICAPSASYLSRDPNSVAYSLRNPPSVPSGPRTASPRPSRPRPLSIDRALPKLAREDPGTYALFLEGVTLLAWNVSWLCRTQGINITSESWEEVCNIGKNMWQLLVAPPAQPSTLSRAFAGRDIQAKMRASKDSPRTTIQRTMSFPMLGHYSHGTAHSFLGAVEGAEFMRTWRLPTPTKIVDKLKSTLLGEMASAEWELLEGDWDDASQEPSDSMLLQHPSTTSASPERQGNNSGDSVNGAVAGAGNLSGPRGPTRMKGTSGWTKLRNR</sequence>
<evidence type="ECO:0000256" key="4">
    <source>
        <dbReference type="SAM" id="MobiDB-lite"/>
    </source>
</evidence>
<proteinExistence type="inferred from homology"/>
<accession>G3Y6Z3</accession>
<reference evidence="5 6" key="1">
    <citation type="journal article" date="2011" name="Genome Res.">
        <title>Comparative genomics of citric-acid-producing Aspergillus niger ATCC 1015 versus enzyme-producing CBS 513.88.</title>
        <authorList>
            <person name="Andersen M.R."/>
            <person name="Salazar M.P."/>
            <person name="Schaap P.J."/>
            <person name="van de Vondervoort P.J."/>
            <person name="Culley D."/>
            <person name="Thykaer J."/>
            <person name="Frisvad J.C."/>
            <person name="Nielsen K.F."/>
            <person name="Albang R."/>
            <person name="Albermann K."/>
            <person name="Berka R.M."/>
            <person name="Braus G.H."/>
            <person name="Braus-Stromeyer S.A."/>
            <person name="Corrochano L.M."/>
            <person name="Dai Z."/>
            <person name="van Dijck P.W."/>
            <person name="Hofmann G."/>
            <person name="Lasure L.L."/>
            <person name="Magnuson J.K."/>
            <person name="Menke H."/>
            <person name="Meijer M."/>
            <person name="Meijer S.L."/>
            <person name="Nielsen J.B."/>
            <person name="Nielsen M.L."/>
            <person name="van Ooyen A.J."/>
            <person name="Pel H.J."/>
            <person name="Poulsen L."/>
            <person name="Samson R.A."/>
            <person name="Stam H."/>
            <person name="Tsang A."/>
            <person name="van den Brink J.M."/>
            <person name="Atkins A."/>
            <person name="Aerts A."/>
            <person name="Shapiro H."/>
            <person name="Pangilinan J."/>
            <person name="Salamov A."/>
            <person name="Lou Y."/>
            <person name="Lindquist E."/>
            <person name="Lucas S."/>
            <person name="Grimwood J."/>
            <person name="Grigoriev I.V."/>
            <person name="Kubicek C.P."/>
            <person name="Martinez D."/>
            <person name="van Peij N.N."/>
            <person name="Roubos J.A."/>
            <person name="Nielsen J."/>
            <person name="Baker S.E."/>
        </authorList>
    </citation>
    <scope>NUCLEOTIDE SEQUENCE [LARGE SCALE GENOMIC DNA]</scope>
    <source>
        <strain evidence="6">ATCC 1015 / CBS 113.46 / FGSC A1144 / LSHB Ac4 / NCTC 3858a / NRRL 328 / USDA 3528.7</strain>
    </source>
</reference>
<dbReference type="Proteomes" id="UP000009038">
    <property type="component" value="Unassembled WGS sequence"/>
</dbReference>
<dbReference type="GO" id="GO:0032991">
    <property type="term" value="C:protein-containing complex"/>
    <property type="evidence" value="ECO:0007669"/>
    <property type="project" value="UniProtKB-ARBA"/>
</dbReference>
<keyword evidence="3" id="KW-0175">Coiled coil</keyword>